<protein>
    <recommendedName>
        <fullName evidence="1">BTB domain-containing protein</fullName>
    </recommendedName>
</protein>
<evidence type="ECO:0000313" key="3">
    <source>
        <dbReference type="Proteomes" id="UP001305647"/>
    </source>
</evidence>
<dbReference type="Gene3D" id="3.30.710.10">
    <property type="entry name" value="Potassium Channel Kv1.1, Chain A"/>
    <property type="match status" value="1"/>
</dbReference>
<evidence type="ECO:0000313" key="2">
    <source>
        <dbReference type="EMBL" id="KAK4098696.1"/>
    </source>
</evidence>
<keyword evidence="3" id="KW-1185">Reference proteome</keyword>
<dbReference type="InterPro" id="IPR000210">
    <property type="entry name" value="BTB/POZ_dom"/>
</dbReference>
<reference evidence="2" key="1">
    <citation type="journal article" date="2023" name="Mol. Phylogenet. Evol.">
        <title>Genome-scale phylogeny and comparative genomics of the fungal order Sordariales.</title>
        <authorList>
            <person name="Hensen N."/>
            <person name="Bonometti L."/>
            <person name="Westerberg I."/>
            <person name="Brannstrom I.O."/>
            <person name="Guillou S."/>
            <person name="Cros-Aarteil S."/>
            <person name="Calhoun S."/>
            <person name="Haridas S."/>
            <person name="Kuo A."/>
            <person name="Mondo S."/>
            <person name="Pangilinan J."/>
            <person name="Riley R."/>
            <person name="LaButti K."/>
            <person name="Andreopoulos B."/>
            <person name="Lipzen A."/>
            <person name="Chen C."/>
            <person name="Yan M."/>
            <person name="Daum C."/>
            <person name="Ng V."/>
            <person name="Clum A."/>
            <person name="Steindorff A."/>
            <person name="Ohm R.A."/>
            <person name="Martin F."/>
            <person name="Silar P."/>
            <person name="Natvig D.O."/>
            <person name="Lalanne C."/>
            <person name="Gautier V."/>
            <person name="Ament-Velasquez S.L."/>
            <person name="Kruys A."/>
            <person name="Hutchinson M.I."/>
            <person name="Powell A.J."/>
            <person name="Barry K."/>
            <person name="Miller A.N."/>
            <person name="Grigoriev I.V."/>
            <person name="Debuchy R."/>
            <person name="Gladieux P."/>
            <person name="Hiltunen Thoren M."/>
            <person name="Johannesson H."/>
        </authorList>
    </citation>
    <scope>NUCLEOTIDE SEQUENCE</scope>
    <source>
        <strain evidence="2">CBS 757.83</strain>
    </source>
</reference>
<name>A0AAN6SZG6_9PEZI</name>
<accession>A0AAN6SZG6</accession>
<proteinExistence type="predicted"/>
<dbReference type="Pfam" id="PF00651">
    <property type="entry name" value="BTB"/>
    <property type="match status" value="1"/>
</dbReference>
<dbReference type="CDD" id="cd18186">
    <property type="entry name" value="BTB_POZ_ZBTB_KLHL-like"/>
    <property type="match status" value="1"/>
</dbReference>
<reference evidence="2" key="2">
    <citation type="submission" date="2023-05" db="EMBL/GenBank/DDBJ databases">
        <authorList>
            <consortium name="Lawrence Berkeley National Laboratory"/>
            <person name="Steindorff A."/>
            <person name="Hensen N."/>
            <person name="Bonometti L."/>
            <person name="Westerberg I."/>
            <person name="Brannstrom I.O."/>
            <person name="Guillou S."/>
            <person name="Cros-Aarteil S."/>
            <person name="Calhoun S."/>
            <person name="Haridas S."/>
            <person name="Kuo A."/>
            <person name="Mondo S."/>
            <person name="Pangilinan J."/>
            <person name="Riley R."/>
            <person name="Labutti K."/>
            <person name="Andreopoulos B."/>
            <person name="Lipzen A."/>
            <person name="Chen C."/>
            <person name="Yanf M."/>
            <person name="Daum C."/>
            <person name="Ng V."/>
            <person name="Clum A."/>
            <person name="Ohm R."/>
            <person name="Martin F."/>
            <person name="Silar P."/>
            <person name="Natvig D."/>
            <person name="Lalanne C."/>
            <person name="Gautier V."/>
            <person name="Ament-Velasquez S.L."/>
            <person name="Kruys A."/>
            <person name="Hutchinson M.I."/>
            <person name="Powell A.J."/>
            <person name="Barry K."/>
            <person name="Miller A.N."/>
            <person name="Grigoriev I.V."/>
            <person name="Debuchy R."/>
            <person name="Gladieux P."/>
            <person name="Thoren M.H."/>
            <person name="Johannesson H."/>
        </authorList>
    </citation>
    <scope>NUCLEOTIDE SEQUENCE</scope>
    <source>
        <strain evidence="2">CBS 757.83</strain>
    </source>
</reference>
<dbReference type="EMBL" id="MU863656">
    <property type="protein sequence ID" value="KAK4098696.1"/>
    <property type="molecule type" value="Genomic_DNA"/>
</dbReference>
<organism evidence="2 3">
    <name type="scientific">Parathielavia hyrcaniae</name>
    <dbReference type="NCBI Taxonomy" id="113614"/>
    <lineage>
        <taxon>Eukaryota</taxon>
        <taxon>Fungi</taxon>
        <taxon>Dikarya</taxon>
        <taxon>Ascomycota</taxon>
        <taxon>Pezizomycotina</taxon>
        <taxon>Sordariomycetes</taxon>
        <taxon>Sordariomycetidae</taxon>
        <taxon>Sordariales</taxon>
        <taxon>Chaetomiaceae</taxon>
        <taxon>Parathielavia</taxon>
    </lineage>
</organism>
<evidence type="ECO:0000259" key="1">
    <source>
        <dbReference type="PROSITE" id="PS50097"/>
    </source>
</evidence>
<feature type="domain" description="BTB" evidence="1">
    <location>
        <begin position="20"/>
        <end position="87"/>
    </location>
</feature>
<dbReference type="PROSITE" id="PS50097">
    <property type="entry name" value="BTB"/>
    <property type="match status" value="1"/>
</dbReference>
<dbReference type="InterPro" id="IPR011333">
    <property type="entry name" value="SKP1/BTB/POZ_sf"/>
</dbReference>
<comment type="caution">
    <text evidence="2">The sequence shown here is derived from an EMBL/GenBank/DDBJ whole genome shotgun (WGS) entry which is preliminary data.</text>
</comment>
<dbReference type="AlphaFoldDB" id="A0AAN6SZG6"/>
<dbReference type="PANTHER" id="PTHR47843">
    <property type="entry name" value="BTB DOMAIN-CONTAINING PROTEIN-RELATED"/>
    <property type="match status" value="1"/>
</dbReference>
<sequence length="247" mass="27078">MSSGHSSSFLAQLLASREFSDLTFFCCGQEFKVHKVIVCMQSAPIKAAVQGGFEETETNRINMDKFQPDTVRRLVQFMYSGNYDDPGDSDDDHGTLCADSIPSAPSVEAMLLGHIGVNSIGDYYQVDGLMSLANSKIKKLLSDRNANNHESLIAGLPAAIEAAAESTGNKELFEILAEAASRNTSCLLLDTEVLKNLSAMSDFAVSLLQAMINRNLALGTELVDTRFRLCQAEERLQERERTLRNAE</sequence>
<dbReference type="PANTHER" id="PTHR47843:SF5">
    <property type="entry name" value="BTB_POZ DOMAIN PROTEIN"/>
    <property type="match status" value="1"/>
</dbReference>
<dbReference type="SUPFAM" id="SSF54695">
    <property type="entry name" value="POZ domain"/>
    <property type="match status" value="1"/>
</dbReference>
<dbReference type="Proteomes" id="UP001305647">
    <property type="component" value="Unassembled WGS sequence"/>
</dbReference>
<dbReference type="SMART" id="SM00225">
    <property type="entry name" value="BTB"/>
    <property type="match status" value="1"/>
</dbReference>
<gene>
    <name evidence="2" type="ORF">N658DRAFT_499150</name>
</gene>